<evidence type="ECO:0000313" key="4">
    <source>
        <dbReference type="Proteomes" id="UP000051401"/>
    </source>
</evidence>
<protein>
    <submittedName>
        <fullName evidence="3">Amidoligase enzyme</fullName>
    </submittedName>
</protein>
<dbReference type="Proteomes" id="UP000051401">
    <property type="component" value="Unassembled WGS sequence"/>
</dbReference>
<evidence type="ECO:0000313" key="5">
    <source>
        <dbReference type="Proteomes" id="UP000325785"/>
    </source>
</evidence>
<evidence type="ECO:0000313" key="2">
    <source>
        <dbReference type="EMBL" id="KRS19803.1"/>
    </source>
</evidence>
<gene>
    <name evidence="3" type="ORF">RIdsm_04676</name>
    <name evidence="2" type="ORF">XM52_02955</name>
</gene>
<sequence>MTSPDTPFAPLPQPETAEGKPRLTGVEIELGGLDEARCAALCARHLGGRTRQVDEAIWQVEDSRIGDLKVYLDTALRHADKTALRDAALTVGREVIPVEIVTDPLDRDGLIALDELREQLRQDGAVGSGGGVFFGFGVHLNVQIASDRAESIVPPLLAYALIEDWLRTANPIDHTRRVLPFAAPYHRRLVRRLIALGRGAKLTHVMDAYAQEAPSRNFGLDMLPIFAWLDAARMSAVLTSATSARPTFHFRLPDCRIDDPSWTLDSEWRRWRTVERVAASRDVVTELSQGWEAAHVGVPLPRAFWAERCGAILTERGLADAGGGPA</sequence>
<accession>A0A0T5PF12</accession>
<dbReference type="GO" id="GO:0016874">
    <property type="term" value="F:ligase activity"/>
    <property type="evidence" value="ECO:0007669"/>
    <property type="project" value="UniProtKB-KW"/>
</dbReference>
<dbReference type="EMBL" id="LAXI01000001">
    <property type="protein sequence ID" value="KRS19803.1"/>
    <property type="molecule type" value="Genomic_DNA"/>
</dbReference>
<dbReference type="Proteomes" id="UP000325785">
    <property type="component" value="Chromosome"/>
</dbReference>
<dbReference type="Pfam" id="PF12224">
    <property type="entry name" value="Amidoligase_2"/>
    <property type="match status" value="1"/>
</dbReference>
<dbReference type="EMBL" id="CP031598">
    <property type="protein sequence ID" value="QEW28836.1"/>
    <property type="molecule type" value="Genomic_DNA"/>
</dbReference>
<evidence type="ECO:0000313" key="3">
    <source>
        <dbReference type="EMBL" id="QEW28836.1"/>
    </source>
</evidence>
<keyword evidence="4" id="KW-1185">Reference proteome</keyword>
<evidence type="ECO:0000256" key="1">
    <source>
        <dbReference type="SAM" id="MobiDB-lite"/>
    </source>
</evidence>
<feature type="region of interest" description="Disordered" evidence="1">
    <location>
        <begin position="1"/>
        <end position="21"/>
    </location>
</feature>
<proteinExistence type="predicted"/>
<dbReference type="OrthoDB" id="5597599at2"/>
<reference evidence="2 4" key="1">
    <citation type="submission" date="2015-04" db="EMBL/GenBank/DDBJ databases">
        <title>The draft genome sequence of Roseovarius indicus B108T.</title>
        <authorList>
            <person name="Li G."/>
            <person name="Lai Q."/>
            <person name="Shao Z."/>
            <person name="Yan P."/>
        </authorList>
    </citation>
    <scope>NUCLEOTIDE SEQUENCE [LARGE SCALE GENOMIC DNA]</scope>
    <source>
        <strain evidence="2 4">B108</strain>
    </source>
</reference>
<dbReference type="PATRIC" id="fig|540747.5.peg.603"/>
<dbReference type="AlphaFoldDB" id="A0A0T5PF12"/>
<dbReference type="InterPro" id="IPR022025">
    <property type="entry name" value="Amidoligase_2"/>
</dbReference>
<dbReference type="STRING" id="540747.SAMN04488031_102826"/>
<dbReference type="KEGG" id="rid:RIdsm_04676"/>
<keyword evidence="3" id="KW-0436">Ligase</keyword>
<name>A0A0T5PF12_9RHOB</name>
<reference evidence="3 5" key="2">
    <citation type="submission" date="2018-08" db="EMBL/GenBank/DDBJ databases">
        <title>Genetic Globetrotter - A new plasmid hitch-hiking vast phylogenetic and geographic distances.</title>
        <authorList>
            <person name="Vollmers J."/>
            <person name="Petersen J."/>
        </authorList>
    </citation>
    <scope>NUCLEOTIDE SEQUENCE [LARGE SCALE GENOMIC DNA]</scope>
    <source>
        <strain evidence="3 5">DSM 26383</strain>
    </source>
</reference>
<organism evidence="2 4">
    <name type="scientific">Roseovarius indicus</name>
    <dbReference type="NCBI Taxonomy" id="540747"/>
    <lineage>
        <taxon>Bacteria</taxon>
        <taxon>Pseudomonadati</taxon>
        <taxon>Pseudomonadota</taxon>
        <taxon>Alphaproteobacteria</taxon>
        <taxon>Rhodobacterales</taxon>
        <taxon>Roseobacteraceae</taxon>
        <taxon>Roseovarius</taxon>
    </lineage>
</organism>
<dbReference type="RefSeq" id="WP_057813070.1">
    <property type="nucleotide sequence ID" value="NZ_CAXRJZ010000041.1"/>
</dbReference>